<dbReference type="OrthoDB" id="431270at2759"/>
<dbReference type="EMBL" id="CAMXCT010000573">
    <property type="protein sequence ID" value="CAI3980648.1"/>
    <property type="molecule type" value="Genomic_DNA"/>
</dbReference>
<dbReference type="SUPFAM" id="SSF48403">
    <property type="entry name" value="Ankyrin repeat"/>
    <property type="match status" value="1"/>
</dbReference>
<proteinExistence type="predicted"/>
<organism evidence="3">
    <name type="scientific">Cladocopium goreaui</name>
    <dbReference type="NCBI Taxonomy" id="2562237"/>
    <lineage>
        <taxon>Eukaryota</taxon>
        <taxon>Sar</taxon>
        <taxon>Alveolata</taxon>
        <taxon>Dinophyceae</taxon>
        <taxon>Suessiales</taxon>
        <taxon>Symbiodiniaceae</taxon>
        <taxon>Cladocopium</taxon>
    </lineage>
</organism>
<dbReference type="GO" id="GO:0032259">
    <property type="term" value="P:methylation"/>
    <property type="evidence" value="ECO:0007669"/>
    <property type="project" value="UniProtKB-KW"/>
</dbReference>
<gene>
    <name evidence="3" type="ORF">C1SCF055_LOCUS8510</name>
</gene>
<evidence type="ECO:0000313" key="4">
    <source>
        <dbReference type="EMBL" id="CAL4767960.1"/>
    </source>
</evidence>
<protein>
    <submittedName>
        <fullName evidence="4">Methyltransferase FkbM domain-containing protein</fullName>
    </submittedName>
</protein>
<keyword evidence="1" id="KW-0040">ANK repeat</keyword>
<dbReference type="EMBL" id="CAMXCT020000573">
    <property type="protein sequence ID" value="CAL1134023.1"/>
    <property type="molecule type" value="Genomic_DNA"/>
</dbReference>
<keyword evidence="2" id="KW-0732">Signal</keyword>
<reference evidence="4 5" key="2">
    <citation type="submission" date="2024-05" db="EMBL/GenBank/DDBJ databases">
        <authorList>
            <person name="Chen Y."/>
            <person name="Shah S."/>
            <person name="Dougan E. K."/>
            <person name="Thang M."/>
            <person name="Chan C."/>
        </authorList>
    </citation>
    <scope>NUCLEOTIDE SEQUENCE [LARGE SCALE GENOMIC DNA]</scope>
</reference>
<feature type="chain" id="PRO_5043269938" evidence="2">
    <location>
        <begin position="19"/>
        <end position="150"/>
    </location>
</feature>
<dbReference type="AlphaFoldDB" id="A0A9P1BYH5"/>
<keyword evidence="5" id="KW-1185">Reference proteome</keyword>
<feature type="signal peptide" evidence="2">
    <location>
        <begin position="1"/>
        <end position="18"/>
    </location>
</feature>
<dbReference type="Gene3D" id="1.25.40.20">
    <property type="entry name" value="Ankyrin repeat-containing domain"/>
    <property type="match status" value="1"/>
</dbReference>
<dbReference type="Proteomes" id="UP001152797">
    <property type="component" value="Unassembled WGS sequence"/>
</dbReference>
<evidence type="ECO:0000256" key="1">
    <source>
        <dbReference type="PROSITE-ProRule" id="PRU00023"/>
    </source>
</evidence>
<dbReference type="InterPro" id="IPR036770">
    <property type="entry name" value="Ankyrin_rpt-contain_sf"/>
</dbReference>
<keyword evidence="4" id="KW-0808">Transferase</keyword>
<dbReference type="EMBL" id="CAMXCT030000573">
    <property type="protein sequence ID" value="CAL4767960.1"/>
    <property type="molecule type" value="Genomic_DNA"/>
</dbReference>
<evidence type="ECO:0000256" key="2">
    <source>
        <dbReference type="SAM" id="SignalP"/>
    </source>
</evidence>
<dbReference type="PROSITE" id="PS50088">
    <property type="entry name" value="ANK_REPEAT"/>
    <property type="match status" value="1"/>
</dbReference>
<dbReference type="InterPro" id="IPR002110">
    <property type="entry name" value="Ankyrin_rpt"/>
</dbReference>
<comment type="caution">
    <text evidence="3">The sequence shown here is derived from an EMBL/GenBank/DDBJ whole genome shotgun (WGS) entry which is preliminary data.</text>
</comment>
<evidence type="ECO:0000313" key="5">
    <source>
        <dbReference type="Proteomes" id="UP001152797"/>
    </source>
</evidence>
<reference evidence="3" key="1">
    <citation type="submission" date="2022-10" db="EMBL/GenBank/DDBJ databases">
        <authorList>
            <person name="Chen Y."/>
            <person name="Dougan E. K."/>
            <person name="Chan C."/>
            <person name="Rhodes N."/>
            <person name="Thang M."/>
        </authorList>
    </citation>
    <scope>NUCLEOTIDE SEQUENCE</scope>
</reference>
<accession>A0A9P1BYH5</accession>
<keyword evidence="4" id="KW-0489">Methyltransferase</keyword>
<sequence length="150" mass="17051">MFFPWFCSLFVVITGGRCKLLLEGAPFRVCSADEVRAWEETRSAKVQRALEAKEREQAKQQDDWMRVTAFLDFHKFRTDDLNVPKVSCWGFKKSYPLHQAMKEENWPVVAALISFGANPKLKDSCGKIAQDYVKHVKVSLSGTVFGGRCG</sequence>
<feature type="repeat" description="ANK" evidence="1">
    <location>
        <begin position="92"/>
        <end position="124"/>
    </location>
</feature>
<name>A0A9P1BYH5_9DINO</name>
<dbReference type="GO" id="GO:0008168">
    <property type="term" value="F:methyltransferase activity"/>
    <property type="evidence" value="ECO:0007669"/>
    <property type="project" value="UniProtKB-KW"/>
</dbReference>
<evidence type="ECO:0000313" key="3">
    <source>
        <dbReference type="EMBL" id="CAI3980648.1"/>
    </source>
</evidence>